<dbReference type="GO" id="GO:0008168">
    <property type="term" value="F:methyltransferase activity"/>
    <property type="evidence" value="ECO:0007669"/>
    <property type="project" value="UniProtKB-KW"/>
</dbReference>
<dbReference type="SUPFAM" id="SSF111342">
    <property type="entry name" value="CbiD-like"/>
    <property type="match status" value="1"/>
</dbReference>
<dbReference type="PANTHER" id="PTHR35863">
    <property type="entry name" value="COBALT-PRECORRIN-5B C(1)-METHYLTRANSFERASE"/>
    <property type="match status" value="1"/>
</dbReference>
<comment type="catalytic activity">
    <reaction evidence="5">
        <text>Co-precorrin-5B + S-adenosyl-L-methionine = Co-precorrin-6A + S-adenosyl-L-homocysteine</text>
        <dbReference type="Rhea" id="RHEA:26285"/>
        <dbReference type="ChEBI" id="CHEBI:57856"/>
        <dbReference type="ChEBI" id="CHEBI:59789"/>
        <dbReference type="ChEBI" id="CHEBI:60063"/>
        <dbReference type="ChEBI" id="CHEBI:60064"/>
        <dbReference type="EC" id="2.1.1.195"/>
    </reaction>
</comment>
<evidence type="ECO:0000313" key="7">
    <source>
        <dbReference type="Proteomes" id="UP001314903"/>
    </source>
</evidence>
<gene>
    <name evidence="5" type="primary">cbiD</name>
    <name evidence="6" type="ORF">J2Z35_001483</name>
</gene>
<dbReference type="Pfam" id="PF01888">
    <property type="entry name" value="CbiD"/>
    <property type="match status" value="1"/>
</dbReference>
<sequence length="373" mass="40326">MEFYEKQLGYVNVDGKKLRRGFTTGSAAAAAVKGACSLLKNMEEEHPIELELLSKRVLYILPKGYSLSDDNKTATCSVLKYAGDDPDVTNDLEIIAKVSLASHKDIFISGGVGVGTITKKGLQIPPGRPAINPKPLELITKEAEKLFPNGGIDIEISVPNGIEISKKTFNPRLGIEGGISILGTTGIVEPMSEEALKSSLRAELVMKKRDSLGYTFGNMGEKFIISMGADKENICICSNFIGYMLREGAALGIKDILIGGHIGKIVKLAGGIFNTHSHVADAKNEIIASNLALMGAPLKLIKLVMDSLTAEEALSYIRDYGYESLFDILANIAAQKAKRHTYDEVNVEIIIFDLKGNPIGTSRQAEKLLERLG</sequence>
<keyword evidence="1 5" id="KW-0169">Cobalamin biosynthesis</keyword>
<comment type="similarity">
    <text evidence="5">Belongs to the CbiD family.</text>
</comment>
<dbReference type="InterPro" id="IPR002748">
    <property type="entry name" value="CbiD"/>
</dbReference>
<evidence type="ECO:0000256" key="2">
    <source>
        <dbReference type="ARBA" id="ARBA00022603"/>
    </source>
</evidence>
<evidence type="ECO:0000313" key="6">
    <source>
        <dbReference type="EMBL" id="MBP2027686.1"/>
    </source>
</evidence>
<dbReference type="Proteomes" id="UP001314903">
    <property type="component" value="Unassembled WGS sequence"/>
</dbReference>
<dbReference type="EMBL" id="JAGGLI010000014">
    <property type="protein sequence ID" value="MBP2027686.1"/>
    <property type="molecule type" value="Genomic_DNA"/>
</dbReference>
<dbReference type="Gene3D" id="3.30.2110.10">
    <property type="entry name" value="CbiD-like"/>
    <property type="match status" value="1"/>
</dbReference>
<dbReference type="PIRSF" id="PIRSF026782">
    <property type="entry name" value="CbiD"/>
    <property type="match status" value="1"/>
</dbReference>
<dbReference type="RefSeq" id="WP_209660749.1">
    <property type="nucleotide sequence ID" value="NZ_JAGGLI010000014.1"/>
</dbReference>
<dbReference type="NCBIfam" id="TIGR00312">
    <property type="entry name" value="cbiD"/>
    <property type="match status" value="1"/>
</dbReference>
<accession>A0ABS4KIS4</accession>
<dbReference type="GO" id="GO:0032259">
    <property type="term" value="P:methylation"/>
    <property type="evidence" value="ECO:0007669"/>
    <property type="project" value="UniProtKB-KW"/>
</dbReference>
<dbReference type="HAMAP" id="MF_00787">
    <property type="entry name" value="CbiD"/>
    <property type="match status" value="1"/>
</dbReference>
<comment type="pathway">
    <text evidence="5">Cofactor biosynthesis; adenosylcobalamin biosynthesis; cob(II)yrinate a,c-diamide from sirohydrochlorin (anaerobic route): step 6/10.</text>
</comment>
<comment type="function">
    <text evidence="5">Catalyzes the methylation of C-1 in cobalt-precorrin-5B to form cobalt-precorrin-6A.</text>
</comment>
<organism evidence="6 7">
    <name type="scientific">Acetoanaerobium pronyense</name>
    <dbReference type="NCBI Taxonomy" id="1482736"/>
    <lineage>
        <taxon>Bacteria</taxon>
        <taxon>Bacillati</taxon>
        <taxon>Bacillota</taxon>
        <taxon>Clostridia</taxon>
        <taxon>Peptostreptococcales</taxon>
        <taxon>Filifactoraceae</taxon>
        <taxon>Acetoanaerobium</taxon>
    </lineage>
</organism>
<evidence type="ECO:0000256" key="4">
    <source>
        <dbReference type="ARBA" id="ARBA00022691"/>
    </source>
</evidence>
<proteinExistence type="inferred from homology"/>
<evidence type="ECO:0000256" key="5">
    <source>
        <dbReference type="HAMAP-Rule" id="MF_00787"/>
    </source>
</evidence>
<evidence type="ECO:0000256" key="1">
    <source>
        <dbReference type="ARBA" id="ARBA00022573"/>
    </source>
</evidence>
<keyword evidence="4 5" id="KW-0949">S-adenosyl-L-methionine</keyword>
<keyword evidence="7" id="KW-1185">Reference proteome</keyword>
<name>A0ABS4KIS4_9FIRM</name>
<dbReference type="PANTHER" id="PTHR35863:SF1">
    <property type="entry name" value="COBALT-PRECORRIN-5B C(1)-METHYLTRANSFERASE"/>
    <property type="match status" value="1"/>
</dbReference>
<protein>
    <recommendedName>
        <fullName evidence="5">Cobalt-precorrin-5B C(1)-methyltransferase</fullName>
        <ecNumber evidence="5">2.1.1.195</ecNumber>
    </recommendedName>
    <alternativeName>
        <fullName evidence="5">Cobalt-precorrin-6A synthase</fullName>
    </alternativeName>
</protein>
<dbReference type="InterPro" id="IPR036074">
    <property type="entry name" value="CbiD_sf"/>
</dbReference>
<keyword evidence="2 5" id="KW-0489">Methyltransferase</keyword>
<dbReference type="EC" id="2.1.1.195" evidence="5"/>
<evidence type="ECO:0000256" key="3">
    <source>
        <dbReference type="ARBA" id="ARBA00022679"/>
    </source>
</evidence>
<keyword evidence="3 5" id="KW-0808">Transferase</keyword>
<comment type="caution">
    <text evidence="6">The sequence shown here is derived from an EMBL/GenBank/DDBJ whole genome shotgun (WGS) entry which is preliminary data.</text>
</comment>
<reference evidence="6 7" key="1">
    <citation type="submission" date="2021-03" db="EMBL/GenBank/DDBJ databases">
        <title>Genomic Encyclopedia of Type Strains, Phase IV (KMG-IV): sequencing the most valuable type-strain genomes for metagenomic binning, comparative biology and taxonomic classification.</title>
        <authorList>
            <person name="Goeker M."/>
        </authorList>
    </citation>
    <scope>NUCLEOTIDE SEQUENCE [LARGE SCALE GENOMIC DNA]</scope>
    <source>
        <strain evidence="6 7">DSM 27512</strain>
    </source>
</reference>